<name>A0ABW9KGP8_9BACT</name>
<feature type="domain" description="Acyltransferase 3" evidence="3">
    <location>
        <begin position="7"/>
        <end position="90"/>
    </location>
</feature>
<keyword evidence="2" id="KW-1133">Transmembrane helix</keyword>
<organism evidence="4 5">
    <name type="scientific">Terriglobus aquaticus</name>
    <dbReference type="NCBI Taxonomy" id="940139"/>
    <lineage>
        <taxon>Bacteria</taxon>
        <taxon>Pseudomonadati</taxon>
        <taxon>Acidobacteriota</taxon>
        <taxon>Terriglobia</taxon>
        <taxon>Terriglobales</taxon>
        <taxon>Acidobacteriaceae</taxon>
        <taxon>Terriglobus</taxon>
    </lineage>
</organism>
<accession>A0ABW9KGP8</accession>
<dbReference type="InterPro" id="IPR002656">
    <property type="entry name" value="Acyl_transf_3_dom"/>
</dbReference>
<keyword evidence="4" id="KW-0808">Transferase</keyword>
<evidence type="ECO:0000313" key="5">
    <source>
        <dbReference type="Proteomes" id="UP001634747"/>
    </source>
</evidence>
<evidence type="ECO:0000259" key="3">
    <source>
        <dbReference type="Pfam" id="PF01757"/>
    </source>
</evidence>
<dbReference type="Pfam" id="PF01757">
    <property type="entry name" value="Acyl_transf_3"/>
    <property type="match status" value="1"/>
</dbReference>
<dbReference type="Proteomes" id="UP001634747">
    <property type="component" value="Unassembled WGS sequence"/>
</dbReference>
<dbReference type="GO" id="GO:0016746">
    <property type="term" value="F:acyltransferase activity"/>
    <property type="evidence" value="ECO:0007669"/>
    <property type="project" value="UniProtKB-KW"/>
</dbReference>
<gene>
    <name evidence="4" type="ORF">ACK2TP_04055</name>
</gene>
<proteinExistence type="predicted"/>
<evidence type="ECO:0000313" key="4">
    <source>
        <dbReference type="EMBL" id="MFN2974926.1"/>
    </source>
</evidence>
<dbReference type="EC" id="2.3.-.-" evidence="4"/>
<dbReference type="RefSeq" id="WP_263413527.1">
    <property type="nucleotide sequence ID" value="NZ_BAABBH010000001.1"/>
</dbReference>
<sequence length="138" mass="15773">MNSRLFDSIGFTLVAFGSMALIAYVLTHPESFVSRVLRWRVLGFLGTISYGMYLFHLFFLDAARRLFRMTEHQAVVITLPLTILACWLSYRYYERPLVLYGRKWLDRQGYSRASHEGSSSLGTSPAPEISQRGEALPS</sequence>
<dbReference type="EMBL" id="JBJYXY010000001">
    <property type="protein sequence ID" value="MFN2974926.1"/>
    <property type="molecule type" value="Genomic_DNA"/>
</dbReference>
<keyword evidence="2" id="KW-0472">Membrane</keyword>
<comment type="caution">
    <text evidence="4">The sequence shown here is derived from an EMBL/GenBank/DDBJ whole genome shotgun (WGS) entry which is preliminary data.</text>
</comment>
<keyword evidence="5" id="KW-1185">Reference proteome</keyword>
<evidence type="ECO:0000256" key="2">
    <source>
        <dbReference type="SAM" id="Phobius"/>
    </source>
</evidence>
<feature type="transmembrane region" description="Helical" evidence="2">
    <location>
        <begin position="6"/>
        <end position="27"/>
    </location>
</feature>
<feature type="transmembrane region" description="Helical" evidence="2">
    <location>
        <begin position="39"/>
        <end position="60"/>
    </location>
</feature>
<reference evidence="4 5" key="1">
    <citation type="submission" date="2024-12" db="EMBL/GenBank/DDBJ databases">
        <authorList>
            <person name="Lee Y."/>
        </authorList>
    </citation>
    <scope>NUCLEOTIDE SEQUENCE [LARGE SCALE GENOMIC DNA]</scope>
    <source>
        <strain evidence="4 5">03SUJ4</strain>
    </source>
</reference>
<evidence type="ECO:0000256" key="1">
    <source>
        <dbReference type="SAM" id="MobiDB-lite"/>
    </source>
</evidence>
<protein>
    <submittedName>
        <fullName evidence="4">Acyltransferase family protein</fullName>
        <ecNumber evidence="4">2.3.-.-</ecNumber>
    </submittedName>
</protein>
<feature type="region of interest" description="Disordered" evidence="1">
    <location>
        <begin position="114"/>
        <end position="138"/>
    </location>
</feature>
<keyword evidence="2" id="KW-0812">Transmembrane</keyword>
<keyword evidence="4" id="KW-0012">Acyltransferase</keyword>